<gene>
    <name evidence="1" type="ORF">GCM10010946_28890</name>
</gene>
<dbReference type="Proteomes" id="UP000653343">
    <property type="component" value="Unassembled WGS sequence"/>
</dbReference>
<reference evidence="2" key="1">
    <citation type="journal article" date="2019" name="Int. J. Syst. Evol. Microbiol.">
        <title>The Global Catalogue of Microorganisms (GCM) 10K type strain sequencing project: providing services to taxonomists for standard genome sequencing and annotation.</title>
        <authorList>
            <consortium name="The Broad Institute Genomics Platform"/>
            <consortium name="The Broad Institute Genome Sequencing Center for Infectious Disease"/>
            <person name="Wu L."/>
            <person name="Ma J."/>
        </authorList>
    </citation>
    <scope>NUCLEOTIDE SEQUENCE [LARGE SCALE GENOMIC DNA]</scope>
    <source>
        <strain evidence="2">KCTC 23917</strain>
    </source>
</reference>
<evidence type="ECO:0000313" key="2">
    <source>
        <dbReference type="Proteomes" id="UP000653343"/>
    </source>
</evidence>
<comment type="caution">
    <text evidence="1">The sequence shown here is derived from an EMBL/GenBank/DDBJ whole genome shotgun (WGS) entry which is preliminary data.</text>
</comment>
<sequence length="99" mass="11325">MATSELKRKYPEVSFVSSLIADGAIDDSVRLQGRLAQWFVENEASCYGAFFVNSCLQDIKSKRRQLLPELKQIEFAAKDFKRQSRVFSGDQKSVLDQMK</sequence>
<name>A0ABQ2Y1R7_9BURK</name>
<organism evidence="1 2">
    <name type="scientific">Undibacterium squillarum</name>
    <dbReference type="NCBI Taxonomy" id="1131567"/>
    <lineage>
        <taxon>Bacteria</taxon>
        <taxon>Pseudomonadati</taxon>
        <taxon>Pseudomonadota</taxon>
        <taxon>Betaproteobacteria</taxon>
        <taxon>Burkholderiales</taxon>
        <taxon>Oxalobacteraceae</taxon>
        <taxon>Undibacterium</taxon>
    </lineage>
</organism>
<evidence type="ECO:0000313" key="1">
    <source>
        <dbReference type="EMBL" id="GGX48644.1"/>
    </source>
</evidence>
<dbReference type="EMBL" id="BMYU01000008">
    <property type="protein sequence ID" value="GGX48644.1"/>
    <property type="molecule type" value="Genomic_DNA"/>
</dbReference>
<protein>
    <submittedName>
        <fullName evidence="1">Uncharacterized protein</fullName>
    </submittedName>
</protein>
<keyword evidence="2" id="KW-1185">Reference proteome</keyword>
<proteinExistence type="predicted"/>
<accession>A0ABQ2Y1R7</accession>